<accession>A0A1V2II04</accession>
<comment type="caution">
    <text evidence="3">The sequence shown here is derived from an EMBL/GenBank/DDBJ whole genome shotgun (WGS) entry which is preliminary data.</text>
</comment>
<dbReference type="InterPro" id="IPR018649">
    <property type="entry name" value="SHOCT"/>
</dbReference>
<evidence type="ECO:0000259" key="2">
    <source>
        <dbReference type="Pfam" id="PF09851"/>
    </source>
</evidence>
<dbReference type="EMBL" id="MOMC01000008">
    <property type="protein sequence ID" value="ONH32813.1"/>
    <property type="molecule type" value="Genomic_DNA"/>
</dbReference>
<protein>
    <recommendedName>
        <fullName evidence="2">SHOCT domain-containing protein</fullName>
    </recommendedName>
</protein>
<dbReference type="STRING" id="1834516.BL253_03535"/>
<keyword evidence="4" id="KW-1185">Reference proteome</keyword>
<reference evidence="4" key="1">
    <citation type="submission" date="2016-10" db="EMBL/GenBank/DDBJ databases">
        <title>Frankia sp. NRRL B-16386 Genome sequencing.</title>
        <authorList>
            <person name="Ghodhbane-Gtari F."/>
            <person name="Swanson E."/>
            <person name="Gueddou A."/>
            <person name="Hezbri K."/>
            <person name="Ktari K."/>
            <person name="Nouioui I."/>
            <person name="Morris K."/>
            <person name="Simpson S."/>
            <person name="Abebe-Akele F."/>
            <person name="Thomas K."/>
            <person name="Gtari M."/>
            <person name="Tisa L.S."/>
        </authorList>
    </citation>
    <scope>NUCLEOTIDE SEQUENCE [LARGE SCALE GENOMIC DNA]</scope>
    <source>
        <strain evidence="4">NRRL B-16386</strain>
    </source>
</reference>
<feature type="region of interest" description="Disordered" evidence="1">
    <location>
        <begin position="189"/>
        <end position="258"/>
    </location>
</feature>
<feature type="compositionally biased region" description="Polar residues" evidence="1">
    <location>
        <begin position="123"/>
        <end position="132"/>
    </location>
</feature>
<gene>
    <name evidence="3" type="ORF">BL253_03535</name>
</gene>
<proteinExistence type="predicted"/>
<sequence>MRELTGQGEQAVVDLARRYGVSTDAVRTLLEAVRRGNGTGAQFSHPELGGSGQWMAGGMTMIGDMFDNGLKATVSGLAAELSNLLASTPVYAPAPPPPGADARPGAVHPANLDDWWPGDLGRPSSSGGQNDSRYAVFPAARRLAVQSGDGPVRIHDTLDHLIGGVRQQQGAVPGTLSFSSQHGTFTVDSLPLVSTAPPDPRQHPAARQDPVPAPQPASEPPDLVRPAAAPVSVPGSSPDPVASAPRPAPAAGAAAGGTDPEVVLATLDRLGDLHQRGVLSDDEFAAKKAELLARL</sequence>
<dbReference type="Pfam" id="PF09851">
    <property type="entry name" value="SHOCT"/>
    <property type="match status" value="1"/>
</dbReference>
<dbReference type="OrthoDB" id="1778949at2"/>
<dbReference type="RefSeq" id="WP_076813519.1">
    <property type="nucleotide sequence ID" value="NZ_MOMC01000008.1"/>
</dbReference>
<dbReference type="AlphaFoldDB" id="A0A1V2II04"/>
<name>A0A1V2II04_9ACTN</name>
<evidence type="ECO:0000313" key="4">
    <source>
        <dbReference type="Proteomes" id="UP000188929"/>
    </source>
</evidence>
<evidence type="ECO:0000313" key="3">
    <source>
        <dbReference type="EMBL" id="ONH32813.1"/>
    </source>
</evidence>
<organism evidence="3 4">
    <name type="scientific">Pseudofrankia asymbiotica</name>
    <dbReference type="NCBI Taxonomy" id="1834516"/>
    <lineage>
        <taxon>Bacteria</taxon>
        <taxon>Bacillati</taxon>
        <taxon>Actinomycetota</taxon>
        <taxon>Actinomycetes</taxon>
        <taxon>Frankiales</taxon>
        <taxon>Frankiaceae</taxon>
        <taxon>Pseudofrankia</taxon>
    </lineage>
</organism>
<dbReference type="Proteomes" id="UP000188929">
    <property type="component" value="Unassembled WGS sequence"/>
</dbReference>
<evidence type="ECO:0000256" key="1">
    <source>
        <dbReference type="SAM" id="MobiDB-lite"/>
    </source>
</evidence>
<feature type="domain" description="SHOCT" evidence="2">
    <location>
        <begin position="266"/>
        <end position="292"/>
    </location>
</feature>
<feature type="compositionally biased region" description="Low complexity" evidence="1">
    <location>
        <begin position="220"/>
        <end position="257"/>
    </location>
</feature>
<feature type="region of interest" description="Disordered" evidence="1">
    <location>
        <begin position="95"/>
        <end position="132"/>
    </location>
</feature>